<gene>
    <name evidence="2" type="ORF">PSRA_1354</name>
</gene>
<dbReference type="InterPro" id="IPR005269">
    <property type="entry name" value="LOG"/>
</dbReference>
<name>A0A261EW00_9BIFI</name>
<accession>A0A261EW00</accession>
<keyword evidence="3" id="KW-1185">Reference proteome</keyword>
<dbReference type="PANTHER" id="PTHR43393:SF2">
    <property type="entry name" value="CYTOKININ RIBOSIDE 5'-MONOPHOSPHATE PHOSPHORIBOHYDROLASE"/>
    <property type="match status" value="1"/>
</dbReference>
<organism evidence="2 3">
    <name type="scientific">Pseudoscardovia radai</name>
    <dbReference type="NCBI Taxonomy" id="987066"/>
    <lineage>
        <taxon>Bacteria</taxon>
        <taxon>Bacillati</taxon>
        <taxon>Actinomycetota</taxon>
        <taxon>Actinomycetes</taxon>
        <taxon>Bifidobacteriales</taxon>
        <taxon>Bifidobacteriaceae</taxon>
        <taxon>Pseudoscardovia</taxon>
    </lineage>
</organism>
<feature type="region of interest" description="Disordered" evidence="1">
    <location>
        <begin position="61"/>
        <end position="138"/>
    </location>
</feature>
<keyword evidence="2" id="KW-0238">DNA-binding</keyword>
<evidence type="ECO:0000313" key="3">
    <source>
        <dbReference type="Proteomes" id="UP000216725"/>
    </source>
</evidence>
<dbReference type="GO" id="GO:0003677">
    <property type="term" value="F:DNA binding"/>
    <property type="evidence" value="ECO:0007669"/>
    <property type="project" value="UniProtKB-KW"/>
</dbReference>
<dbReference type="Proteomes" id="UP000216725">
    <property type="component" value="Unassembled WGS sequence"/>
</dbReference>
<dbReference type="GO" id="GO:0005829">
    <property type="term" value="C:cytosol"/>
    <property type="evidence" value="ECO:0007669"/>
    <property type="project" value="TreeGrafter"/>
</dbReference>
<feature type="compositionally biased region" description="Gly residues" evidence="1">
    <location>
        <begin position="66"/>
        <end position="75"/>
    </location>
</feature>
<dbReference type="PANTHER" id="PTHR43393">
    <property type="entry name" value="CYTOKININ RIBOSIDE 5'-MONOPHOSPHATE PHOSPHORIBOHYDROLASE"/>
    <property type="match status" value="1"/>
</dbReference>
<dbReference type="Pfam" id="PF03641">
    <property type="entry name" value="Lysine_decarbox"/>
    <property type="match status" value="1"/>
</dbReference>
<protein>
    <submittedName>
        <fullName evidence="2">DNA-binding protein</fullName>
    </submittedName>
</protein>
<dbReference type="Gene3D" id="3.40.50.450">
    <property type="match status" value="1"/>
</dbReference>
<evidence type="ECO:0000256" key="1">
    <source>
        <dbReference type="SAM" id="MobiDB-lite"/>
    </source>
</evidence>
<evidence type="ECO:0000313" key="2">
    <source>
        <dbReference type="EMBL" id="OZG51060.1"/>
    </source>
</evidence>
<proteinExistence type="predicted"/>
<dbReference type="InterPro" id="IPR031100">
    <property type="entry name" value="LOG_fam"/>
</dbReference>
<dbReference type="EMBL" id="MWWR01000012">
    <property type="protein sequence ID" value="OZG51060.1"/>
    <property type="molecule type" value="Genomic_DNA"/>
</dbReference>
<dbReference type="NCBIfam" id="TIGR00730">
    <property type="entry name" value="Rossman fold protein, TIGR00730 family"/>
    <property type="match status" value="1"/>
</dbReference>
<dbReference type="GO" id="GO:0016787">
    <property type="term" value="F:hydrolase activity"/>
    <property type="evidence" value="ECO:0007669"/>
    <property type="project" value="InterPro"/>
</dbReference>
<dbReference type="InterPro" id="IPR052341">
    <property type="entry name" value="LOG_family_nucleotidases"/>
</dbReference>
<dbReference type="GO" id="GO:0009691">
    <property type="term" value="P:cytokinin biosynthetic process"/>
    <property type="evidence" value="ECO:0007669"/>
    <property type="project" value="InterPro"/>
</dbReference>
<dbReference type="SUPFAM" id="SSF102405">
    <property type="entry name" value="MCP/YpsA-like"/>
    <property type="match status" value="1"/>
</dbReference>
<comment type="caution">
    <text evidence="2">The sequence shown here is derived from an EMBL/GenBank/DDBJ whole genome shotgun (WGS) entry which is preliminary data.</text>
</comment>
<sequence>MAPRGRRKERRRICGAVFRPYGDALPTVHLPRPVAAASWHTMDVILQKEKEKTMTRFLRRYTADDGGNGGSGRPGEGAPETDATMNDAAAHGAPGTDTAGGAIVPNQGTTEPESPLGDEYHRGPVTFRGTMIPQDGTTSGHLLDGESSTDWLHMDPWRVLRIQAEFVDGFGALAELGPAITIFGSARTKRNTPDYIAAERMGALAAEKKVAVITGGGPGIMEAANRGAALADGVSVGLGIELPHEQGINPYVNLGMSFRYFFVRKTMFVKYSKGIIVCPGGFGTLDEMFECLTLVQTHKTATMPVVLYNSEYWQGLLDWVNDTLLYRSMISPLDPQLFKVTDDPKEAVEYATRLIPPQV</sequence>
<reference evidence="2 3" key="1">
    <citation type="journal article" date="2017" name="BMC Genomics">
        <title>Comparative genomic and phylogenomic analyses of the Bifidobacteriaceae family.</title>
        <authorList>
            <person name="Lugli G.A."/>
            <person name="Milani C."/>
            <person name="Turroni F."/>
            <person name="Duranti S."/>
            <person name="Mancabelli L."/>
            <person name="Mangifesta M."/>
            <person name="Ferrario C."/>
            <person name="Modesto M."/>
            <person name="Mattarelli P."/>
            <person name="Jiri K."/>
            <person name="van Sinderen D."/>
            <person name="Ventura M."/>
        </authorList>
    </citation>
    <scope>NUCLEOTIDE SEQUENCE [LARGE SCALE GENOMIC DNA]</scope>
    <source>
        <strain evidence="2 3">DSM 24742</strain>
    </source>
</reference>
<dbReference type="AlphaFoldDB" id="A0A261EW00"/>